<dbReference type="EMBL" id="QPMK01000004">
    <property type="protein sequence ID" value="RDD66811.1"/>
    <property type="molecule type" value="Genomic_DNA"/>
</dbReference>
<dbReference type="RefSeq" id="WP_114510356.1">
    <property type="nucleotide sequence ID" value="NZ_QPMK01000004.1"/>
</dbReference>
<feature type="coiled-coil region" evidence="1">
    <location>
        <begin position="46"/>
        <end position="122"/>
    </location>
</feature>
<keyword evidence="1" id="KW-0175">Coiled coil</keyword>
<evidence type="ECO:0000313" key="2">
    <source>
        <dbReference type="EMBL" id="RDD66811.1"/>
    </source>
</evidence>
<name>A0A369TNE0_9RHOB</name>
<evidence type="ECO:0000256" key="1">
    <source>
        <dbReference type="SAM" id="Coils"/>
    </source>
</evidence>
<evidence type="ECO:0008006" key="4">
    <source>
        <dbReference type="Google" id="ProtNLM"/>
    </source>
</evidence>
<dbReference type="OrthoDB" id="7871100at2"/>
<evidence type="ECO:0000313" key="3">
    <source>
        <dbReference type="Proteomes" id="UP000253977"/>
    </source>
</evidence>
<gene>
    <name evidence="2" type="ORF">DU478_07610</name>
</gene>
<proteinExistence type="predicted"/>
<sequence>MTQIDELQRRITQALDRIAKGVEAVESRAVDPAAATAPDGADAEELVALREALEDERLANAQLEERVRAIREKQETEVAQLRAQASGSSATLGRLDGELQRLRRANEMLSATNVELRNALEQNVGEPHLINKAMLAELEALRAARAADMAENQLLLDTLEPLLAEAASEESA</sequence>
<protein>
    <recommendedName>
        <fullName evidence="4">Colicin transporter</fullName>
    </recommendedName>
</protein>
<dbReference type="Proteomes" id="UP000253977">
    <property type="component" value="Unassembled WGS sequence"/>
</dbReference>
<organism evidence="2 3">
    <name type="scientific">Thalassococcus profundi</name>
    <dbReference type="NCBI Taxonomy" id="2282382"/>
    <lineage>
        <taxon>Bacteria</taxon>
        <taxon>Pseudomonadati</taxon>
        <taxon>Pseudomonadota</taxon>
        <taxon>Alphaproteobacteria</taxon>
        <taxon>Rhodobacterales</taxon>
        <taxon>Roseobacteraceae</taxon>
        <taxon>Thalassococcus</taxon>
    </lineage>
</organism>
<reference evidence="2 3" key="1">
    <citation type="submission" date="2018-07" db="EMBL/GenBank/DDBJ databases">
        <title>Thalassococcus profundi sp. nov., a marine bacterium isolated from deep seawater of Okinawa Trough.</title>
        <authorList>
            <person name="Yu M."/>
        </authorList>
    </citation>
    <scope>NUCLEOTIDE SEQUENCE [LARGE SCALE GENOMIC DNA]</scope>
    <source>
        <strain evidence="2 3">WRAS1</strain>
    </source>
</reference>
<comment type="caution">
    <text evidence="2">The sequence shown here is derived from an EMBL/GenBank/DDBJ whole genome shotgun (WGS) entry which is preliminary data.</text>
</comment>
<keyword evidence="3" id="KW-1185">Reference proteome</keyword>
<dbReference type="AlphaFoldDB" id="A0A369TNE0"/>
<accession>A0A369TNE0</accession>